<accession>A0A815JV19</accession>
<feature type="compositionally biased region" description="Low complexity" evidence="1">
    <location>
        <begin position="49"/>
        <end position="64"/>
    </location>
</feature>
<comment type="caution">
    <text evidence="2">The sequence shown here is derived from an EMBL/GenBank/DDBJ whole genome shotgun (WGS) entry which is preliminary data.</text>
</comment>
<keyword evidence="4" id="KW-1185">Reference proteome</keyword>
<dbReference type="EMBL" id="CAJOBC010082129">
    <property type="protein sequence ID" value="CAF4281410.1"/>
    <property type="molecule type" value="Genomic_DNA"/>
</dbReference>
<protein>
    <submittedName>
        <fullName evidence="2">Uncharacterized protein</fullName>
    </submittedName>
</protein>
<dbReference type="Proteomes" id="UP000663829">
    <property type="component" value="Unassembled WGS sequence"/>
</dbReference>
<proteinExistence type="predicted"/>
<evidence type="ECO:0000313" key="4">
    <source>
        <dbReference type="Proteomes" id="UP000663829"/>
    </source>
</evidence>
<reference evidence="2" key="1">
    <citation type="submission" date="2021-02" db="EMBL/GenBank/DDBJ databases">
        <authorList>
            <person name="Nowell W R."/>
        </authorList>
    </citation>
    <scope>NUCLEOTIDE SEQUENCE</scope>
</reference>
<name>A0A815JV19_9BILA</name>
<dbReference type="AlphaFoldDB" id="A0A815JV19"/>
<organism evidence="2 4">
    <name type="scientific">Didymodactylos carnosus</name>
    <dbReference type="NCBI Taxonomy" id="1234261"/>
    <lineage>
        <taxon>Eukaryota</taxon>
        <taxon>Metazoa</taxon>
        <taxon>Spiralia</taxon>
        <taxon>Gnathifera</taxon>
        <taxon>Rotifera</taxon>
        <taxon>Eurotatoria</taxon>
        <taxon>Bdelloidea</taxon>
        <taxon>Philodinida</taxon>
        <taxon>Philodinidae</taxon>
        <taxon>Didymodactylos</taxon>
    </lineage>
</organism>
<feature type="region of interest" description="Disordered" evidence="1">
    <location>
        <begin position="49"/>
        <end position="82"/>
    </location>
</feature>
<dbReference type="EMBL" id="CAJNOQ010016729">
    <property type="protein sequence ID" value="CAF1386494.1"/>
    <property type="molecule type" value="Genomic_DNA"/>
</dbReference>
<dbReference type="Proteomes" id="UP000681722">
    <property type="component" value="Unassembled WGS sequence"/>
</dbReference>
<evidence type="ECO:0000256" key="1">
    <source>
        <dbReference type="SAM" id="MobiDB-lite"/>
    </source>
</evidence>
<evidence type="ECO:0000313" key="3">
    <source>
        <dbReference type="EMBL" id="CAF4281410.1"/>
    </source>
</evidence>
<gene>
    <name evidence="2" type="ORF">GPM918_LOCUS32583</name>
    <name evidence="3" type="ORF">SRO942_LOCUS33252</name>
</gene>
<evidence type="ECO:0000313" key="2">
    <source>
        <dbReference type="EMBL" id="CAF1386494.1"/>
    </source>
</evidence>
<sequence>MSTCLGKIAHCLPTKGTFNHHTGGESLVSSQEHFTAAIQNAIPKTMSGESAAFTETSETTSSFAPPLIDQQAAQSIGKESLQ</sequence>